<dbReference type="RefSeq" id="WP_202836067.1">
    <property type="nucleotide sequence ID" value="NZ_JAETWB010000115.1"/>
</dbReference>
<accession>A0ABS1UDI8</accession>
<evidence type="ECO:0000313" key="2">
    <source>
        <dbReference type="EMBL" id="MBL6082738.1"/>
    </source>
</evidence>
<organism evidence="2 3">
    <name type="scientific">Belnapia arida</name>
    <dbReference type="NCBI Taxonomy" id="2804533"/>
    <lineage>
        <taxon>Bacteria</taxon>
        <taxon>Pseudomonadati</taxon>
        <taxon>Pseudomonadota</taxon>
        <taxon>Alphaproteobacteria</taxon>
        <taxon>Acetobacterales</taxon>
        <taxon>Roseomonadaceae</taxon>
        <taxon>Belnapia</taxon>
    </lineage>
</organism>
<feature type="transmembrane region" description="Helical" evidence="1">
    <location>
        <begin position="61"/>
        <end position="83"/>
    </location>
</feature>
<dbReference type="Proteomes" id="UP000660885">
    <property type="component" value="Unassembled WGS sequence"/>
</dbReference>
<protein>
    <submittedName>
        <fullName evidence="2">Uncharacterized protein</fullName>
    </submittedName>
</protein>
<comment type="caution">
    <text evidence="2">The sequence shown here is derived from an EMBL/GenBank/DDBJ whole genome shotgun (WGS) entry which is preliminary data.</text>
</comment>
<reference evidence="2 3" key="1">
    <citation type="submission" date="2021-01" db="EMBL/GenBank/DDBJ databases">
        <title>Belnapia mucosa sp. nov. and Belnapia arida sp. nov., isolated from the Tabernas Desert (Almeria, Spain).</title>
        <authorList>
            <person name="Molina-Menor E."/>
            <person name="Vidal-Verdu A."/>
            <person name="Calonge A."/>
            <person name="Satari L."/>
            <person name="Pereto J."/>
            <person name="Porcar M."/>
        </authorList>
    </citation>
    <scope>NUCLEOTIDE SEQUENCE [LARGE SCALE GENOMIC DNA]</scope>
    <source>
        <strain evidence="2 3">T18</strain>
    </source>
</reference>
<dbReference type="EMBL" id="JAETWB010000115">
    <property type="protein sequence ID" value="MBL6082738.1"/>
    <property type="molecule type" value="Genomic_DNA"/>
</dbReference>
<sequence length="136" mass="15164">MSDRNSSKVEPEAQARRDELSLTALWESVFKSADVVFKLVSWLLIAVAVRAAAQITDNTSLKILSIILFFVYSTVGLTLGLFLVGGKYVHKDLPEIWQSIARLVGVVIGFSLFAFLVSPYLWFDQLVNALSEGLRR</sequence>
<feature type="transmembrane region" description="Helical" evidence="1">
    <location>
        <begin position="103"/>
        <end position="123"/>
    </location>
</feature>
<evidence type="ECO:0000313" key="3">
    <source>
        <dbReference type="Proteomes" id="UP000660885"/>
    </source>
</evidence>
<keyword evidence="1" id="KW-0812">Transmembrane</keyword>
<keyword evidence="1" id="KW-1133">Transmembrane helix</keyword>
<proteinExistence type="predicted"/>
<keyword evidence="3" id="KW-1185">Reference proteome</keyword>
<gene>
    <name evidence="2" type="ORF">JMJ56_32795</name>
</gene>
<keyword evidence="1" id="KW-0472">Membrane</keyword>
<name>A0ABS1UDI8_9PROT</name>
<evidence type="ECO:0000256" key="1">
    <source>
        <dbReference type="SAM" id="Phobius"/>
    </source>
</evidence>